<dbReference type="RefSeq" id="WP_024982014.1">
    <property type="nucleotide sequence ID" value="NZ_CBCRUM010000016.1"/>
</dbReference>
<accession>A0A1I4YAL8</accession>
<feature type="transmembrane region" description="Helical" evidence="1">
    <location>
        <begin position="257"/>
        <end position="279"/>
    </location>
</feature>
<feature type="transmembrane region" description="Helical" evidence="1">
    <location>
        <begin position="216"/>
        <end position="237"/>
    </location>
</feature>
<dbReference type="EMBL" id="FOUT01000011">
    <property type="protein sequence ID" value="SFN35055.1"/>
    <property type="molecule type" value="Genomic_DNA"/>
</dbReference>
<dbReference type="Pfam" id="PF18943">
    <property type="entry name" value="DUF5690"/>
    <property type="match status" value="1"/>
</dbReference>
<keyword evidence="3" id="KW-1185">Reference proteome</keyword>
<gene>
    <name evidence="2" type="ORF">SAMN05444143_11129</name>
</gene>
<organism evidence="2 3">
    <name type="scientific">Flavobacterium succinicans</name>
    <dbReference type="NCBI Taxonomy" id="29536"/>
    <lineage>
        <taxon>Bacteria</taxon>
        <taxon>Pseudomonadati</taxon>
        <taxon>Bacteroidota</taxon>
        <taxon>Flavobacteriia</taxon>
        <taxon>Flavobacteriales</taxon>
        <taxon>Flavobacteriaceae</taxon>
        <taxon>Flavobacterium</taxon>
    </lineage>
</organism>
<feature type="transmembrane region" description="Helical" evidence="1">
    <location>
        <begin position="386"/>
        <end position="410"/>
    </location>
</feature>
<sequence length="436" mass="50247">MRNTKTKNNWYVPKAAFAAFGVYFCMYAFRKPFTIASFEGITYWGVDYKVLLIIAQVMGYFLSKFIGIKIVSELKEKDRLKFLFGFIAFAFLTLLGFALTPRPYNIFFMFLNGLPLGMIWGIVFSYIEGRKATEILGLILCTSFVVSSGFVKSVGKFTMSYFGVTEFWMPFLTGLWFIIPLVFFGLLLDRLPKPSKEDIAYKTKRVPLNQKERKKLILTFWVPLFCLTILYISLTILRDFRDNFTGEIWDALGFKDAVSLYTYAEIPIAFTVLLVLSFMVTIKNNTKAFLIYHYILLTGVLIIGLSTIAYSSHLLSPMPWMIITGIGMYLCYIPFNGLFFDRMIATFKIKGNVGFLIYFVDSFGYLGSILILLFKNFGYKKISWLHFYIQLNYVIAIIGFFTIIMAAVLFQRKINKMNSAATSIEEETTFQLQELN</sequence>
<dbReference type="AlphaFoldDB" id="A0A1I4YAL8"/>
<dbReference type="InterPro" id="IPR036259">
    <property type="entry name" value="MFS_trans_sf"/>
</dbReference>
<protein>
    <recommendedName>
        <fullName evidence="4">Sugar phosphate permease</fullName>
    </recommendedName>
</protein>
<feature type="transmembrane region" description="Helical" evidence="1">
    <location>
        <begin position="352"/>
        <end position="374"/>
    </location>
</feature>
<dbReference type="eggNOG" id="ENOG502Z7UP">
    <property type="taxonomic scope" value="Bacteria"/>
</dbReference>
<feature type="transmembrane region" description="Helical" evidence="1">
    <location>
        <begin position="291"/>
        <end position="312"/>
    </location>
</feature>
<dbReference type="SUPFAM" id="SSF103473">
    <property type="entry name" value="MFS general substrate transporter"/>
    <property type="match status" value="1"/>
</dbReference>
<feature type="transmembrane region" description="Helical" evidence="1">
    <location>
        <begin position="82"/>
        <end position="100"/>
    </location>
</feature>
<dbReference type="InterPro" id="IPR043745">
    <property type="entry name" value="DUF5690"/>
</dbReference>
<evidence type="ECO:0000256" key="1">
    <source>
        <dbReference type="SAM" id="Phobius"/>
    </source>
</evidence>
<evidence type="ECO:0000313" key="3">
    <source>
        <dbReference type="Proteomes" id="UP000182961"/>
    </source>
</evidence>
<feature type="transmembrane region" description="Helical" evidence="1">
    <location>
        <begin position="41"/>
        <end position="62"/>
    </location>
</feature>
<evidence type="ECO:0000313" key="2">
    <source>
        <dbReference type="EMBL" id="SFN35055.1"/>
    </source>
</evidence>
<keyword evidence="1" id="KW-0812">Transmembrane</keyword>
<keyword evidence="1" id="KW-1133">Transmembrane helix</keyword>
<reference evidence="3" key="1">
    <citation type="submission" date="2016-10" db="EMBL/GenBank/DDBJ databases">
        <authorList>
            <person name="Varghese N."/>
            <person name="Submissions S."/>
        </authorList>
    </citation>
    <scope>NUCLEOTIDE SEQUENCE [LARGE SCALE GENOMIC DNA]</scope>
    <source>
        <strain evidence="3">DSM 4002</strain>
    </source>
</reference>
<dbReference type="Proteomes" id="UP000182961">
    <property type="component" value="Unassembled WGS sequence"/>
</dbReference>
<feature type="transmembrane region" description="Helical" evidence="1">
    <location>
        <begin position="167"/>
        <end position="188"/>
    </location>
</feature>
<evidence type="ECO:0008006" key="4">
    <source>
        <dbReference type="Google" id="ProtNLM"/>
    </source>
</evidence>
<keyword evidence="1" id="KW-0472">Membrane</keyword>
<proteinExistence type="predicted"/>
<feature type="transmembrane region" description="Helical" evidence="1">
    <location>
        <begin position="134"/>
        <end position="155"/>
    </location>
</feature>
<feature type="transmembrane region" description="Helical" evidence="1">
    <location>
        <begin position="106"/>
        <end position="127"/>
    </location>
</feature>
<feature type="transmembrane region" description="Helical" evidence="1">
    <location>
        <begin position="318"/>
        <end position="340"/>
    </location>
</feature>
<name>A0A1I4YAL8_9FLAO</name>
<feature type="transmembrane region" description="Helical" evidence="1">
    <location>
        <begin position="12"/>
        <end position="29"/>
    </location>
</feature>